<dbReference type="EMBL" id="VCEB01000021">
    <property type="protein sequence ID" value="KAB0355495.1"/>
    <property type="molecule type" value="Genomic_DNA"/>
</dbReference>
<evidence type="ECO:0000313" key="13">
    <source>
        <dbReference type="EMBL" id="KAB0355495.1"/>
    </source>
</evidence>
<reference evidence="13 14" key="1">
    <citation type="submission" date="2019-06" db="EMBL/GenBank/DDBJ databases">
        <title>Discovery of a novel chromosome fission-fusion reversal in muntjac.</title>
        <authorList>
            <person name="Mudd A.B."/>
            <person name="Bredeson J.V."/>
            <person name="Baum R."/>
            <person name="Hockemeyer D."/>
            <person name="Rokhsar D.S."/>
        </authorList>
    </citation>
    <scope>NUCLEOTIDE SEQUENCE [LARGE SCALE GENOMIC DNA]</scope>
    <source>
        <strain evidence="13">UCam_UCB_Mr</strain>
        <tissue evidence="13">Fibroblast cell line</tissue>
    </source>
</reference>
<evidence type="ECO:0000256" key="9">
    <source>
        <dbReference type="PROSITE-ProRule" id="PRU00283"/>
    </source>
</evidence>
<evidence type="ECO:0000256" key="6">
    <source>
        <dbReference type="ARBA" id="ARBA00022840"/>
    </source>
</evidence>
<dbReference type="Gene3D" id="3.40.850.10">
    <property type="entry name" value="Kinesin motor domain"/>
    <property type="match status" value="2"/>
</dbReference>
<dbReference type="PANTHER" id="PTHR47972">
    <property type="entry name" value="KINESIN-LIKE PROTEIN KLP-3"/>
    <property type="match status" value="1"/>
</dbReference>
<dbReference type="PRINTS" id="PR00380">
    <property type="entry name" value="KINESINHEAVY"/>
</dbReference>
<dbReference type="Pfam" id="PF00225">
    <property type="entry name" value="Kinesin"/>
    <property type="match status" value="1"/>
</dbReference>
<gene>
    <name evidence="13" type="ORF">FD755_022003</name>
</gene>
<comment type="subcellular location">
    <subcellularLocation>
        <location evidence="1">Cytoplasm</location>
        <location evidence="1">Cytoskeleton</location>
    </subcellularLocation>
</comment>
<evidence type="ECO:0000256" key="5">
    <source>
        <dbReference type="ARBA" id="ARBA00022741"/>
    </source>
</evidence>
<dbReference type="PROSITE" id="PS00411">
    <property type="entry name" value="KINESIN_MOTOR_1"/>
    <property type="match status" value="1"/>
</dbReference>
<dbReference type="GO" id="GO:0005524">
    <property type="term" value="F:ATP binding"/>
    <property type="evidence" value="ECO:0007669"/>
    <property type="project" value="UniProtKB-UniRule"/>
</dbReference>
<dbReference type="PANTHER" id="PTHR47972:SF45">
    <property type="entry name" value="PROTEIN CLARET SEGREGATIONAL"/>
    <property type="match status" value="1"/>
</dbReference>
<comment type="similarity">
    <text evidence="2">Belongs to the TRAFAC class myosin-kinesin ATPase superfamily. Kinesin family. KIN-14 subfamily.</text>
</comment>
<dbReference type="InterPro" id="IPR001752">
    <property type="entry name" value="Kinesin_motor_dom"/>
</dbReference>
<keyword evidence="8" id="KW-0206">Cytoskeleton</keyword>
<evidence type="ECO:0000256" key="7">
    <source>
        <dbReference type="ARBA" id="ARBA00023175"/>
    </source>
</evidence>
<evidence type="ECO:0000313" key="14">
    <source>
        <dbReference type="Proteomes" id="UP000326062"/>
    </source>
</evidence>
<feature type="region of interest" description="Disordered" evidence="11">
    <location>
        <begin position="1"/>
        <end position="87"/>
    </location>
</feature>
<evidence type="ECO:0000256" key="8">
    <source>
        <dbReference type="ARBA" id="ARBA00023212"/>
    </source>
</evidence>
<dbReference type="GO" id="GO:0008017">
    <property type="term" value="F:microtubule binding"/>
    <property type="evidence" value="ECO:0007669"/>
    <property type="project" value="InterPro"/>
</dbReference>
<dbReference type="InterPro" id="IPR031852">
    <property type="entry name" value="Vik1/Cik1_MT-bd"/>
</dbReference>
<evidence type="ECO:0000256" key="4">
    <source>
        <dbReference type="ARBA" id="ARBA00022701"/>
    </source>
</evidence>
<dbReference type="InterPro" id="IPR036961">
    <property type="entry name" value="Kinesin_motor_dom_sf"/>
</dbReference>
<evidence type="ECO:0000256" key="10">
    <source>
        <dbReference type="RuleBase" id="RU000394"/>
    </source>
</evidence>
<dbReference type="GO" id="GO:0003777">
    <property type="term" value="F:microtubule motor activity"/>
    <property type="evidence" value="ECO:0007669"/>
    <property type="project" value="InterPro"/>
</dbReference>
<feature type="compositionally biased region" description="Basic and acidic residues" evidence="11">
    <location>
        <begin position="63"/>
        <end position="72"/>
    </location>
</feature>
<dbReference type="InterPro" id="IPR027640">
    <property type="entry name" value="Kinesin-like_fam"/>
</dbReference>
<evidence type="ECO:0000256" key="11">
    <source>
        <dbReference type="SAM" id="MobiDB-lite"/>
    </source>
</evidence>
<dbReference type="InterPro" id="IPR019821">
    <property type="entry name" value="Kinesin_motor_CS"/>
</dbReference>
<dbReference type="SUPFAM" id="SSF52540">
    <property type="entry name" value="P-loop containing nucleoside triphosphate hydrolases"/>
    <property type="match status" value="1"/>
</dbReference>
<organism evidence="13 14">
    <name type="scientific">Muntiacus reevesi</name>
    <name type="common">Reeves' muntjac</name>
    <name type="synonym">Cervus reevesi</name>
    <dbReference type="NCBI Taxonomy" id="9886"/>
    <lineage>
        <taxon>Eukaryota</taxon>
        <taxon>Metazoa</taxon>
        <taxon>Chordata</taxon>
        <taxon>Craniata</taxon>
        <taxon>Vertebrata</taxon>
        <taxon>Euteleostomi</taxon>
        <taxon>Mammalia</taxon>
        <taxon>Eutheria</taxon>
        <taxon>Laurasiatheria</taxon>
        <taxon>Artiodactyla</taxon>
        <taxon>Ruminantia</taxon>
        <taxon>Pecora</taxon>
        <taxon>Cervidae</taxon>
        <taxon>Muntiacinae</taxon>
        <taxon>Muntiacus</taxon>
    </lineage>
</organism>
<keyword evidence="4 10" id="KW-0493">Microtubule</keyword>
<dbReference type="GO" id="GO:0007018">
    <property type="term" value="P:microtubule-based movement"/>
    <property type="evidence" value="ECO:0007669"/>
    <property type="project" value="InterPro"/>
</dbReference>
<dbReference type="SMART" id="SM00129">
    <property type="entry name" value="KISc"/>
    <property type="match status" value="1"/>
</dbReference>
<accession>A0A5N3W337</accession>
<keyword evidence="3" id="KW-0963">Cytoplasm</keyword>
<dbReference type="AlphaFoldDB" id="A0A5N3W337"/>
<evidence type="ECO:0000256" key="2">
    <source>
        <dbReference type="ARBA" id="ARBA00010899"/>
    </source>
</evidence>
<sequence>MGPSRSPSVEVKGNIELKGPLAKATSRPPLLGRRPKRRPDQMEESGHDPAPPERQPSPPCSDTRPDLLETRKPGPVVPARKPGKPKCPVWDLKGQLCGLNAELKCSGERKQMVDQENQQRWDQLREAQQQALALGAECRTLGADTGFDRLGNLSAWVLELEKWLGVKEGLVQGLQKEQLRSQEESLQTSEASLSDSQAEVASLCQKAAAWERCGTLSGVPAAPTRHDFPFDRVFSPGSRQDEVFEEISTLVHSALDDDPVCIFAYGQTGSGKTFTMEGGPGGDARIERLISWAPWHLFSLAQELSLLAAGTRKGQGGECVIRQAGPGRARQRGRLALQNRAVARIAQNERSLRGHRVFQLQISREHAGQGLQCLAPLSLVDLAGNEQLDPGLSLGPGEWEHLRETLAINSGLSTLGLVIMALSNKESHGPYGNSKLTYLLQNSLGGSAEMLMFVNISPLEEDVSKSLNSLRFASKVNQCVIGTS</sequence>
<evidence type="ECO:0000256" key="1">
    <source>
        <dbReference type="ARBA" id="ARBA00004245"/>
    </source>
</evidence>
<comment type="caution">
    <text evidence="13">The sequence shown here is derived from an EMBL/GenBank/DDBJ whole genome shotgun (WGS) entry which is preliminary data.</text>
</comment>
<feature type="compositionally biased region" description="Basic and acidic residues" evidence="11">
    <location>
        <begin position="38"/>
        <end position="51"/>
    </location>
</feature>
<evidence type="ECO:0000259" key="12">
    <source>
        <dbReference type="PROSITE" id="PS50067"/>
    </source>
</evidence>
<dbReference type="Pfam" id="PF16796">
    <property type="entry name" value="Microtub_bd"/>
    <property type="match status" value="1"/>
</dbReference>
<evidence type="ECO:0000256" key="3">
    <source>
        <dbReference type="ARBA" id="ARBA00022490"/>
    </source>
</evidence>
<dbReference type="Proteomes" id="UP000326062">
    <property type="component" value="Chromosome 18"/>
</dbReference>
<keyword evidence="14" id="KW-1185">Reference proteome</keyword>
<protein>
    <recommendedName>
        <fullName evidence="10">Kinesin-like protein</fullName>
    </recommendedName>
</protein>
<keyword evidence="7 9" id="KW-0505">Motor protein</keyword>
<proteinExistence type="inferred from homology"/>
<feature type="domain" description="Kinesin motor" evidence="12">
    <location>
        <begin position="170"/>
        <end position="479"/>
    </location>
</feature>
<keyword evidence="6 9" id="KW-0067">ATP-binding</keyword>
<dbReference type="InterPro" id="IPR027417">
    <property type="entry name" value="P-loop_NTPase"/>
</dbReference>
<keyword evidence="5 9" id="KW-0547">Nucleotide-binding</keyword>
<dbReference type="GO" id="GO:0005874">
    <property type="term" value="C:microtubule"/>
    <property type="evidence" value="ECO:0007669"/>
    <property type="project" value="UniProtKB-KW"/>
</dbReference>
<feature type="binding site" evidence="9">
    <location>
        <begin position="266"/>
        <end position="273"/>
    </location>
    <ligand>
        <name>ATP</name>
        <dbReference type="ChEBI" id="CHEBI:30616"/>
    </ligand>
</feature>
<dbReference type="PROSITE" id="PS50067">
    <property type="entry name" value="KINESIN_MOTOR_2"/>
    <property type="match status" value="1"/>
</dbReference>
<name>A0A5N3W337_MUNRE</name>